<evidence type="ECO:0000256" key="4">
    <source>
        <dbReference type="ARBA" id="ARBA00022989"/>
    </source>
</evidence>
<evidence type="ECO:0000313" key="8">
    <source>
        <dbReference type="EMBL" id="MFC5379210.1"/>
    </source>
</evidence>
<keyword evidence="2" id="KW-1003">Cell membrane</keyword>
<feature type="region of interest" description="Disordered" evidence="6">
    <location>
        <begin position="1"/>
        <end position="20"/>
    </location>
</feature>
<evidence type="ECO:0000256" key="6">
    <source>
        <dbReference type="SAM" id="MobiDB-lite"/>
    </source>
</evidence>
<feature type="transmembrane region" description="Helical" evidence="7">
    <location>
        <begin position="137"/>
        <end position="157"/>
    </location>
</feature>
<evidence type="ECO:0000256" key="1">
    <source>
        <dbReference type="ARBA" id="ARBA00004651"/>
    </source>
</evidence>
<dbReference type="Pfam" id="PF06146">
    <property type="entry name" value="PsiE"/>
    <property type="match status" value="1"/>
</dbReference>
<dbReference type="EMBL" id="JBHSLD010000001">
    <property type="protein sequence ID" value="MFC5379210.1"/>
    <property type="molecule type" value="Genomic_DNA"/>
</dbReference>
<evidence type="ECO:0000256" key="3">
    <source>
        <dbReference type="ARBA" id="ARBA00022692"/>
    </source>
</evidence>
<sequence length="186" mass="20183">MSRREADRTPVAEGTAPPEPGAGRAMRALRWAEDGVYYAMALVLLAASAVVLFFALESFVRVADETETAMLEVLDALLLVFIFVELLYAVRVTITRHEIAAEPFLLIGIIASIKEIVVLSVEAAGAVGDLSLFDDRLALIAVLGGVTFLLALAVLLLRRSQVYPDERRRTEDVERAADAVAGEEAR</sequence>
<keyword evidence="9" id="KW-1185">Reference proteome</keyword>
<dbReference type="InterPro" id="IPR020948">
    <property type="entry name" value="P_starv_induced_PsiE-like"/>
</dbReference>
<protein>
    <submittedName>
        <fullName evidence="8">Phosphate-starvation-inducible PsiE family protein</fullName>
    </submittedName>
</protein>
<evidence type="ECO:0000313" key="9">
    <source>
        <dbReference type="Proteomes" id="UP001596122"/>
    </source>
</evidence>
<proteinExistence type="predicted"/>
<feature type="transmembrane region" description="Helical" evidence="7">
    <location>
        <begin position="36"/>
        <end position="56"/>
    </location>
</feature>
<dbReference type="RefSeq" id="WP_340266773.1">
    <property type="nucleotide sequence ID" value="NZ_JBBEOG010000001.1"/>
</dbReference>
<evidence type="ECO:0000256" key="7">
    <source>
        <dbReference type="SAM" id="Phobius"/>
    </source>
</evidence>
<evidence type="ECO:0000256" key="5">
    <source>
        <dbReference type="ARBA" id="ARBA00023136"/>
    </source>
</evidence>
<keyword evidence="5 7" id="KW-0472">Membrane</keyword>
<evidence type="ECO:0000256" key="2">
    <source>
        <dbReference type="ARBA" id="ARBA00022475"/>
    </source>
</evidence>
<comment type="caution">
    <text evidence="8">The sequence shown here is derived from an EMBL/GenBank/DDBJ whole genome shotgun (WGS) entry which is preliminary data.</text>
</comment>
<gene>
    <name evidence="8" type="ORF">ACFPJ6_00250</name>
</gene>
<keyword evidence="3 7" id="KW-0812">Transmembrane</keyword>
<name>A0ABW0GH00_9MICO</name>
<accession>A0ABW0GH00</accession>
<keyword evidence="4 7" id="KW-1133">Transmembrane helix</keyword>
<reference evidence="9" key="1">
    <citation type="journal article" date="2019" name="Int. J. Syst. Evol. Microbiol.">
        <title>The Global Catalogue of Microorganisms (GCM) 10K type strain sequencing project: providing services to taxonomists for standard genome sequencing and annotation.</title>
        <authorList>
            <consortium name="The Broad Institute Genomics Platform"/>
            <consortium name="The Broad Institute Genome Sequencing Center for Infectious Disease"/>
            <person name="Wu L."/>
            <person name="Ma J."/>
        </authorList>
    </citation>
    <scope>NUCLEOTIDE SEQUENCE [LARGE SCALE GENOMIC DNA]</scope>
    <source>
        <strain evidence="9">CCUG 43114</strain>
    </source>
</reference>
<feature type="transmembrane region" description="Helical" evidence="7">
    <location>
        <begin position="76"/>
        <end position="92"/>
    </location>
</feature>
<comment type="subcellular location">
    <subcellularLocation>
        <location evidence="1">Cell membrane</location>
        <topology evidence="1">Multi-pass membrane protein</topology>
    </subcellularLocation>
</comment>
<feature type="compositionally biased region" description="Basic and acidic residues" evidence="6">
    <location>
        <begin position="1"/>
        <end position="10"/>
    </location>
</feature>
<feature type="transmembrane region" description="Helical" evidence="7">
    <location>
        <begin position="104"/>
        <end position="125"/>
    </location>
</feature>
<organism evidence="8 9">
    <name type="scientific">Aquipuribacter nitratireducens</name>
    <dbReference type="NCBI Taxonomy" id="650104"/>
    <lineage>
        <taxon>Bacteria</taxon>
        <taxon>Bacillati</taxon>
        <taxon>Actinomycetota</taxon>
        <taxon>Actinomycetes</taxon>
        <taxon>Micrococcales</taxon>
        <taxon>Intrasporangiaceae</taxon>
        <taxon>Aquipuribacter</taxon>
    </lineage>
</organism>
<dbReference type="Proteomes" id="UP001596122">
    <property type="component" value="Unassembled WGS sequence"/>
</dbReference>